<dbReference type="GO" id="GO:0019948">
    <property type="term" value="F:SUMO activating enzyme activity"/>
    <property type="evidence" value="ECO:0007669"/>
    <property type="project" value="EnsemblFungi"/>
</dbReference>
<evidence type="ECO:0000256" key="6">
    <source>
        <dbReference type="ARBA" id="ARBA00044354"/>
    </source>
</evidence>
<dbReference type="PANTHER" id="PTHR10953:SF162">
    <property type="entry name" value="SUMO-ACTIVATING ENZYME SUBUNIT 1"/>
    <property type="match status" value="1"/>
</dbReference>
<dbReference type="InterPro" id="IPR035985">
    <property type="entry name" value="Ubiquitin-activating_enz"/>
</dbReference>
<dbReference type="Proteomes" id="UP000028545">
    <property type="component" value="Unassembled WGS sequence"/>
</dbReference>
<dbReference type="GO" id="GO:0016925">
    <property type="term" value="P:protein sumoylation"/>
    <property type="evidence" value="ECO:0007669"/>
    <property type="project" value="EnsemblFungi"/>
</dbReference>
<dbReference type="InterPro" id="IPR000594">
    <property type="entry name" value="ThiF_NAD_FAD-bd"/>
</dbReference>
<keyword evidence="4" id="KW-0833">Ubl conjugation pathway</keyword>
<dbReference type="VEuPathDB" id="FungiDB:SAPIO_CDS2941"/>
<dbReference type="GO" id="GO:0005829">
    <property type="term" value="C:cytosol"/>
    <property type="evidence" value="ECO:0007669"/>
    <property type="project" value="EnsemblFungi"/>
</dbReference>
<comment type="subcellular location">
    <subcellularLocation>
        <location evidence="1">Nucleus</location>
    </subcellularLocation>
</comment>
<name>A0A084GBW2_PSEDA</name>
<dbReference type="HOGENOM" id="CLU_002556_4_1_1"/>
<evidence type="ECO:0000313" key="9">
    <source>
        <dbReference type="Proteomes" id="UP000028545"/>
    </source>
</evidence>
<keyword evidence="9" id="KW-1185">Reference proteome</keyword>
<dbReference type="EMBL" id="JOWA01000087">
    <property type="protein sequence ID" value="KEZ44824.1"/>
    <property type="molecule type" value="Genomic_DNA"/>
</dbReference>
<feature type="domain" description="THIF-type NAD/FAD binding fold" evidence="7">
    <location>
        <begin position="20"/>
        <end position="380"/>
    </location>
</feature>
<gene>
    <name evidence="8" type="ORF">SAPIO_CDS2941</name>
</gene>
<dbReference type="OMA" id="EFFGQFD"/>
<reference evidence="8 9" key="1">
    <citation type="journal article" date="2014" name="Genome Announc.">
        <title>Draft genome sequence of the pathogenic fungus Scedosporium apiospermum.</title>
        <authorList>
            <person name="Vandeputte P."/>
            <person name="Ghamrawi S."/>
            <person name="Rechenmann M."/>
            <person name="Iltis A."/>
            <person name="Giraud S."/>
            <person name="Fleury M."/>
            <person name="Thornton C."/>
            <person name="Delhaes L."/>
            <person name="Meyer W."/>
            <person name="Papon N."/>
            <person name="Bouchara J.P."/>
        </authorList>
    </citation>
    <scope>NUCLEOTIDE SEQUENCE [LARGE SCALE GENOMIC DNA]</scope>
    <source>
        <strain evidence="8 9">IHEM 14462</strain>
    </source>
</reference>
<dbReference type="RefSeq" id="XP_016644623.1">
    <property type="nucleotide sequence ID" value="XM_016785841.1"/>
</dbReference>
<dbReference type="PANTHER" id="PTHR10953">
    <property type="entry name" value="UBIQUITIN-ACTIVATING ENZYME E1"/>
    <property type="match status" value="1"/>
</dbReference>
<dbReference type="GeneID" id="27722013"/>
<dbReference type="Pfam" id="PF00899">
    <property type="entry name" value="ThiF"/>
    <property type="match status" value="1"/>
</dbReference>
<dbReference type="InterPro" id="IPR000011">
    <property type="entry name" value="UBQ/SUMO-activ_enz_E1-like"/>
</dbReference>
<keyword evidence="5" id="KW-0539">Nucleus</keyword>
<comment type="caution">
    <text evidence="8">The sequence shown here is derived from an EMBL/GenBank/DDBJ whole genome shotgun (WGS) entry which is preliminary data.</text>
</comment>
<evidence type="ECO:0000256" key="5">
    <source>
        <dbReference type="ARBA" id="ARBA00023242"/>
    </source>
</evidence>
<comment type="pathway">
    <text evidence="2">Protein modification; protein sumoylation.</text>
</comment>
<dbReference type="GO" id="GO:0031510">
    <property type="term" value="C:SUMO activating enzyme complex"/>
    <property type="evidence" value="ECO:0007669"/>
    <property type="project" value="EnsemblFungi"/>
</dbReference>
<sequence>MEPSQNNDSTAISEDEIALYDRQIRLWGLQAQEKIRKASILLLTLRALGTEIAKNLVLAGISSLTILDSAPVSAADLGAQFFLSSQQSELPQDESAIGKNRAIVAAPAIQKLNPRVAVRVDEEADLEKKGDAFFAQFDVIIATDLDTDALERVNDAARRVGKPFYAAGVGGMYGFIFADLGPHHEYVIQRDAGNLATKTGPETPTRSVLSVRTKKEGPRIVESVTKRELYSPFQTSCLSAKLPQEYTKSKRRLRGVTPVLSCLRALWSFSSPSETATTTTTENGTTARRLPRQDNREDLAAFTQLAMAKHAELGLPPETLTPEVIRRFLQGVGCEIAPVTAVLGGQLAQDVINVLGRTQQPVQNVVVFDGDKMEAQMYALHPEADVDGANGGA</sequence>
<organism evidence="8 9">
    <name type="scientific">Pseudallescheria apiosperma</name>
    <name type="common">Scedosporium apiospermum</name>
    <dbReference type="NCBI Taxonomy" id="563466"/>
    <lineage>
        <taxon>Eukaryota</taxon>
        <taxon>Fungi</taxon>
        <taxon>Dikarya</taxon>
        <taxon>Ascomycota</taxon>
        <taxon>Pezizomycotina</taxon>
        <taxon>Sordariomycetes</taxon>
        <taxon>Hypocreomycetidae</taxon>
        <taxon>Microascales</taxon>
        <taxon>Microascaceae</taxon>
        <taxon>Scedosporium</taxon>
    </lineage>
</organism>
<dbReference type="PRINTS" id="PR01849">
    <property type="entry name" value="UBIQUITINACT"/>
</dbReference>
<protein>
    <recommendedName>
        <fullName evidence="6">Ubiquitin-like 1-activating enzyme E1A</fullName>
    </recommendedName>
</protein>
<evidence type="ECO:0000256" key="2">
    <source>
        <dbReference type="ARBA" id="ARBA00004718"/>
    </source>
</evidence>
<dbReference type="KEGG" id="sapo:SAPIO_CDS2941"/>
<accession>A0A084GBW2</accession>
<evidence type="ECO:0000259" key="7">
    <source>
        <dbReference type="Pfam" id="PF00899"/>
    </source>
</evidence>
<evidence type="ECO:0000256" key="3">
    <source>
        <dbReference type="ARBA" id="ARBA00005673"/>
    </source>
</evidence>
<comment type="similarity">
    <text evidence="3">Belongs to the ubiquitin-activating E1 family.</text>
</comment>
<evidence type="ECO:0000313" key="8">
    <source>
        <dbReference type="EMBL" id="KEZ44824.1"/>
    </source>
</evidence>
<dbReference type="SUPFAM" id="SSF69572">
    <property type="entry name" value="Activating enzymes of the ubiquitin-like proteins"/>
    <property type="match status" value="1"/>
</dbReference>
<dbReference type="InterPro" id="IPR045886">
    <property type="entry name" value="ThiF/MoeB/HesA"/>
</dbReference>
<dbReference type="AlphaFoldDB" id="A0A084GBW2"/>
<evidence type="ECO:0000256" key="1">
    <source>
        <dbReference type="ARBA" id="ARBA00004123"/>
    </source>
</evidence>
<dbReference type="Gene3D" id="3.40.50.720">
    <property type="entry name" value="NAD(P)-binding Rossmann-like Domain"/>
    <property type="match status" value="1"/>
</dbReference>
<dbReference type="OrthoDB" id="1708823at2759"/>
<evidence type="ECO:0000256" key="4">
    <source>
        <dbReference type="ARBA" id="ARBA00022786"/>
    </source>
</evidence>
<proteinExistence type="inferred from homology"/>